<dbReference type="Proteomes" id="UP001056426">
    <property type="component" value="Chromosome"/>
</dbReference>
<dbReference type="EMBL" id="CP098400">
    <property type="protein sequence ID" value="URW78744.1"/>
    <property type="molecule type" value="Genomic_DNA"/>
</dbReference>
<evidence type="ECO:0000256" key="6">
    <source>
        <dbReference type="ARBA" id="ARBA00022989"/>
    </source>
</evidence>
<evidence type="ECO:0000256" key="7">
    <source>
        <dbReference type="ARBA" id="ARBA00023136"/>
    </source>
</evidence>
<dbReference type="AlphaFoldDB" id="A0A9J6ZNA2"/>
<dbReference type="PANTHER" id="PTHR34702">
    <property type="entry name" value="NA(+)/H(+) ANTIPORTER SUBUNIT F1"/>
    <property type="match status" value="1"/>
</dbReference>
<evidence type="ECO:0000256" key="8">
    <source>
        <dbReference type="SAM" id="Phobius"/>
    </source>
</evidence>
<evidence type="ECO:0000256" key="2">
    <source>
        <dbReference type="ARBA" id="ARBA00009212"/>
    </source>
</evidence>
<dbReference type="Pfam" id="PF04066">
    <property type="entry name" value="MrpF_PhaF"/>
    <property type="match status" value="1"/>
</dbReference>
<dbReference type="PANTHER" id="PTHR34702:SF1">
    <property type="entry name" value="NA(+)_H(+) ANTIPORTER SUBUNIT F"/>
    <property type="match status" value="1"/>
</dbReference>
<keyword evidence="7 8" id="KW-0472">Membrane</keyword>
<feature type="transmembrane region" description="Helical" evidence="8">
    <location>
        <begin position="6"/>
        <end position="27"/>
    </location>
</feature>
<evidence type="ECO:0000256" key="4">
    <source>
        <dbReference type="ARBA" id="ARBA00022475"/>
    </source>
</evidence>
<accession>A0A9J6ZNA2</accession>
<name>A0A9J6ZNA2_9BACT</name>
<keyword evidence="6 8" id="KW-1133">Transmembrane helix</keyword>
<organism evidence="9 10">
    <name type="scientific">Xiashengella succiniciproducens</name>
    <dbReference type="NCBI Taxonomy" id="2949635"/>
    <lineage>
        <taxon>Bacteria</taxon>
        <taxon>Pseudomonadati</taxon>
        <taxon>Bacteroidota</taxon>
        <taxon>Bacteroidia</taxon>
        <taxon>Marinilabiliales</taxon>
        <taxon>Marinilabiliaceae</taxon>
        <taxon>Xiashengella</taxon>
    </lineage>
</organism>
<evidence type="ECO:0000256" key="1">
    <source>
        <dbReference type="ARBA" id="ARBA00004651"/>
    </source>
</evidence>
<dbReference type="RefSeq" id="WP_250722115.1">
    <property type="nucleotide sequence ID" value="NZ_CP098400.1"/>
</dbReference>
<feature type="transmembrane region" description="Helical" evidence="8">
    <location>
        <begin position="39"/>
        <end position="62"/>
    </location>
</feature>
<keyword evidence="5 8" id="KW-0812">Transmembrane</keyword>
<evidence type="ECO:0000313" key="10">
    <source>
        <dbReference type="Proteomes" id="UP001056426"/>
    </source>
</evidence>
<dbReference type="GO" id="GO:0015385">
    <property type="term" value="F:sodium:proton antiporter activity"/>
    <property type="evidence" value="ECO:0007669"/>
    <property type="project" value="TreeGrafter"/>
</dbReference>
<protein>
    <submittedName>
        <fullName evidence="9">Monovalent cation/H+ antiporter complex subunit F</fullName>
    </submittedName>
</protein>
<dbReference type="GO" id="GO:0005886">
    <property type="term" value="C:plasma membrane"/>
    <property type="evidence" value="ECO:0007669"/>
    <property type="project" value="UniProtKB-SubCell"/>
</dbReference>
<dbReference type="InterPro" id="IPR007208">
    <property type="entry name" value="MrpF/PhaF-like"/>
</dbReference>
<evidence type="ECO:0000313" key="9">
    <source>
        <dbReference type="EMBL" id="URW78744.1"/>
    </source>
</evidence>
<evidence type="ECO:0000256" key="3">
    <source>
        <dbReference type="ARBA" id="ARBA00022448"/>
    </source>
</evidence>
<comment type="similarity">
    <text evidence="2">Belongs to the CPA3 antiporters (TC 2.A.63) subunit F family.</text>
</comment>
<reference evidence="9" key="1">
    <citation type="submission" date="2022-05" db="EMBL/GenBank/DDBJ databases">
        <authorList>
            <person name="Sun X."/>
        </authorList>
    </citation>
    <scope>NUCLEOTIDE SEQUENCE</scope>
    <source>
        <strain evidence="9">Ai-910</strain>
    </source>
</reference>
<keyword evidence="3" id="KW-0813">Transport</keyword>
<comment type="subcellular location">
    <subcellularLocation>
        <location evidence="1">Cell membrane</location>
        <topology evidence="1">Multi-pass membrane protein</topology>
    </subcellularLocation>
</comment>
<sequence length="95" mass="10401">MSPETFLEYSAVGAICIMTVSMIFPLLRLFRGPSLPDRVVALDQIAIIIVCIIICDTIYSGMSSGLDVALVVSLLLVIGSMIIARFLHKRRSDND</sequence>
<reference evidence="9" key="2">
    <citation type="submission" date="2022-06" db="EMBL/GenBank/DDBJ databases">
        <title>Xiashengella guii gen. nov. sp. nov., a bacterium isolated form anaerobic digestion tank.</title>
        <authorList>
            <person name="Huang H."/>
        </authorList>
    </citation>
    <scope>NUCLEOTIDE SEQUENCE</scope>
    <source>
        <strain evidence="9">Ai-910</strain>
    </source>
</reference>
<keyword evidence="10" id="KW-1185">Reference proteome</keyword>
<feature type="transmembrane region" description="Helical" evidence="8">
    <location>
        <begin position="68"/>
        <end position="87"/>
    </location>
</feature>
<proteinExistence type="inferred from homology"/>
<gene>
    <name evidence="9" type="ORF">M9189_07695</name>
</gene>
<evidence type="ECO:0000256" key="5">
    <source>
        <dbReference type="ARBA" id="ARBA00022692"/>
    </source>
</evidence>
<keyword evidence="4" id="KW-1003">Cell membrane</keyword>
<dbReference type="KEGG" id="alkq:M9189_07695"/>